<feature type="compositionally biased region" description="Low complexity" evidence="1">
    <location>
        <begin position="106"/>
        <end position="115"/>
    </location>
</feature>
<feature type="region of interest" description="Disordered" evidence="1">
    <location>
        <begin position="79"/>
        <end position="182"/>
    </location>
</feature>
<name>D8U2N6_VOLCA</name>
<evidence type="ECO:0000256" key="1">
    <source>
        <dbReference type="SAM" id="MobiDB-lite"/>
    </source>
</evidence>
<feature type="compositionally biased region" description="Polar residues" evidence="1">
    <location>
        <begin position="140"/>
        <end position="150"/>
    </location>
</feature>
<dbReference type="GeneID" id="9627820"/>
<evidence type="ECO:0000313" key="3">
    <source>
        <dbReference type="Proteomes" id="UP000001058"/>
    </source>
</evidence>
<proteinExistence type="predicted"/>
<dbReference type="InParanoid" id="D8U2N6"/>
<feature type="compositionally biased region" description="Basic and acidic residues" evidence="1">
    <location>
        <begin position="129"/>
        <end position="139"/>
    </location>
</feature>
<dbReference type="KEGG" id="vcn:VOLCADRAFT_121112"/>
<dbReference type="EMBL" id="GL378354">
    <property type="protein sequence ID" value="EFJ45839.1"/>
    <property type="molecule type" value="Genomic_DNA"/>
</dbReference>
<dbReference type="RefSeq" id="XP_002952917.1">
    <property type="nucleotide sequence ID" value="XM_002952871.1"/>
</dbReference>
<keyword evidence="3" id="KW-1185">Reference proteome</keyword>
<sequence>MPPRKRKVQPVLSAIAEDAEAKSSKPIATKNGDAIMQDSQMSEIAQVHAVALVGSPDDPDSVDAARVVASSVAAMTAAGAPQPMDMAGPSSSVHVGKQQRQPKSHQAQPQHQDQQLVASNPHTQQEQQHVQEEPEKTKTGQEMQRPSCSTGGAKAPALSPSKLAPEVARMPPPPPRPPLAAVNQAPRLPMANEVFYSANGSPIHIGQVAVGANAATGVVAPCYLPDVAPEGGTSGAAPQSMVTLPACKVRRVAPTRGRGKQSARVVTVTTQDGKSFTVDDLNGLAAVPQAYRAEVRRLVEADLQHLSAIAQSMTLEQENCNVAAASGAASTSQPKRRR</sequence>
<gene>
    <name evidence="2" type="ORF">VOLCADRAFT_121112</name>
</gene>
<dbReference type="OrthoDB" id="536723at2759"/>
<reference evidence="2 3" key="1">
    <citation type="journal article" date="2010" name="Science">
        <title>Genomic analysis of organismal complexity in the multicellular green alga Volvox carteri.</title>
        <authorList>
            <person name="Prochnik S.E."/>
            <person name="Umen J."/>
            <person name="Nedelcu A.M."/>
            <person name="Hallmann A."/>
            <person name="Miller S.M."/>
            <person name="Nishii I."/>
            <person name="Ferris P."/>
            <person name="Kuo A."/>
            <person name="Mitros T."/>
            <person name="Fritz-Laylin L.K."/>
            <person name="Hellsten U."/>
            <person name="Chapman J."/>
            <person name="Simakov O."/>
            <person name="Rensing S.A."/>
            <person name="Terry A."/>
            <person name="Pangilinan J."/>
            <person name="Kapitonov V."/>
            <person name="Jurka J."/>
            <person name="Salamov A."/>
            <person name="Shapiro H."/>
            <person name="Schmutz J."/>
            <person name="Grimwood J."/>
            <person name="Lindquist E."/>
            <person name="Lucas S."/>
            <person name="Grigoriev I.V."/>
            <person name="Schmitt R."/>
            <person name="Kirk D."/>
            <person name="Rokhsar D.S."/>
        </authorList>
    </citation>
    <scope>NUCLEOTIDE SEQUENCE [LARGE SCALE GENOMIC DNA]</scope>
    <source>
        <strain evidence="3">f. Nagariensis / Eve</strain>
    </source>
</reference>
<dbReference type="Proteomes" id="UP000001058">
    <property type="component" value="Unassembled WGS sequence"/>
</dbReference>
<feature type="compositionally biased region" description="Polar residues" evidence="1">
    <location>
        <begin position="89"/>
        <end position="105"/>
    </location>
</feature>
<dbReference type="AlphaFoldDB" id="D8U2N6"/>
<organism evidence="3">
    <name type="scientific">Volvox carteri f. nagariensis</name>
    <dbReference type="NCBI Taxonomy" id="3068"/>
    <lineage>
        <taxon>Eukaryota</taxon>
        <taxon>Viridiplantae</taxon>
        <taxon>Chlorophyta</taxon>
        <taxon>core chlorophytes</taxon>
        <taxon>Chlorophyceae</taxon>
        <taxon>CS clade</taxon>
        <taxon>Chlamydomonadales</taxon>
        <taxon>Volvocaceae</taxon>
        <taxon>Volvox</taxon>
    </lineage>
</organism>
<accession>D8U2N6</accession>
<evidence type="ECO:0000313" key="2">
    <source>
        <dbReference type="EMBL" id="EFJ45839.1"/>
    </source>
</evidence>
<protein>
    <submittedName>
        <fullName evidence="2">Uncharacterized protein</fullName>
    </submittedName>
</protein>